<comment type="caution">
    <text evidence="1">The sequence shown here is derived from an EMBL/GenBank/DDBJ whole genome shotgun (WGS) entry which is preliminary data.</text>
</comment>
<protein>
    <submittedName>
        <fullName evidence="1">Uncharacterized protein</fullName>
    </submittedName>
</protein>
<keyword evidence="2" id="KW-1185">Reference proteome</keyword>
<reference evidence="1 2" key="1">
    <citation type="submission" date="2015-12" db="EMBL/GenBank/DDBJ databases">
        <title>Genome sequence of Thalassospira xiamenensis MCCC 1A03005.</title>
        <authorList>
            <person name="Lu L."/>
            <person name="Lai Q."/>
            <person name="Shao Z."/>
            <person name="Qian P."/>
        </authorList>
    </citation>
    <scope>NUCLEOTIDE SEQUENCE [LARGE SCALE GENOMIC DNA]</scope>
    <source>
        <strain evidence="1 2">MCCC 1A03005</strain>
    </source>
</reference>
<dbReference type="RefSeq" id="WP_063093033.1">
    <property type="nucleotide sequence ID" value="NZ_JAINWB010000003.1"/>
</dbReference>
<dbReference type="Proteomes" id="UP000076167">
    <property type="component" value="Unassembled WGS sequence"/>
</dbReference>
<name>A0ABR5XXR8_9PROT</name>
<dbReference type="EMBL" id="LPXL01000056">
    <property type="protein sequence ID" value="KZC97153.1"/>
    <property type="molecule type" value="Genomic_DNA"/>
</dbReference>
<organism evidence="1 2">
    <name type="scientific">Thalassospira xiamenensis</name>
    <dbReference type="NCBI Taxonomy" id="220697"/>
    <lineage>
        <taxon>Bacteria</taxon>
        <taxon>Pseudomonadati</taxon>
        <taxon>Pseudomonadota</taxon>
        <taxon>Alphaproteobacteria</taxon>
        <taxon>Rhodospirillales</taxon>
        <taxon>Thalassospiraceae</taxon>
        <taxon>Thalassospira</taxon>
    </lineage>
</organism>
<gene>
    <name evidence="1" type="ORF">AUP40_04245</name>
</gene>
<evidence type="ECO:0000313" key="2">
    <source>
        <dbReference type="Proteomes" id="UP000076167"/>
    </source>
</evidence>
<sequence>MPDWDGYITLRDAARHDDHMFVYCANHLCDHGGVLRLGPLIERHGPDIGLGDILRRMRCQVCGHLGAYPRATTHSADHIAKPLYCPLQGRGHRRCLPLTECVKSCRLGPTRAGRQQH</sequence>
<proteinExistence type="predicted"/>
<evidence type="ECO:0000313" key="1">
    <source>
        <dbReference type="EMBL" id="KZC97153.1"/>
    </source>
</evidence>
<accession>A0ABR5XXR8</accession>